<keyword evidence="2" id="KW-1185">Reference proteome</keyword>
<accession>A0AAV6IYH2</accession>
<proteinExistence type="predicted"/>
<reference evidence="1" key="1">
    <citation type="submission" date="2020-08" db="EMBL/GenBank/DDBJ databases">
        <title>Plant Genome Project.</title>
        <authorList>
            <person name="Zhang R.-G."/>
        </authorList>
    </citation>
    <scope>NUCLEOTIDE SEQUENCE</scope>
    <source>
        <strain evidence="1">WSP0</strain>
        <tissue evidence="1">Leaf</tissue>
    </source>
</reference>
<comment type="caution">
    <text evidence="1">The sequence shown here is derived from an EMBL/GenBank/DDBJ whole genome shotgun (WGS) entry which is preliminary data.</text>
</comment>
<name>A0AAV6IYH2_9ERIC</name>
<dbReference type="EMBL" id="JACTNZ010000009">
    <property type="protein sequence ID" value="KAG5532547.1"/>
    <property type="molecule type" value="Genomic_DNA"/>
</dbReference>
<gene>
    <name evidence="1" type="ORF">RHGRI_026993</name>
</gene>
<evidence type="ECO:0000313" key="1">
    <source>
        <dbReference type="EMBL" id="KAG5532547.1"/>
    </source>
</evidence>
<dbReference type="Proteomes" id="UP000823749">
    <property type="component" value="Chromosome 9"/>
</dbReference>
<sequence length="81" mass="9444">MESSIYLVTERKHDKVQEFLKLQLIQRKKRAVTLWKHYQTPEVASLPSLGVYLVYSFVMQFKIGVEVDDSVDAASWLKIDV</sequence>
<protein>
    <submittedName>
        <fullName evidence="1">Uncharacterized protein</fullName>
    </submittedName>
</protein>
<dbReference type="AlphaFoldDB" id="A0AAV6IYH2"/>
<organism evidence="1 2">
    <name type="scientific">Rhododendron griersonianum</name>
    <dbReference type="NCBI Taxonomy" id="479676"/>
    <lineage>
        <taxon>Eukaryota</taxon>
        <taxon>Viridiplantae</taxon>
        <taxon>Streptophyta</taxon>
        <taxon>Embryophyta</taxon>
        <taxon>Tracheophyta</taxon>
        <taxon>Spermatophyta</taxon>
        <taxon>Magnoliopsida</taxon>
        <taxon>eudicotyledons</taxon>
        <taxon>Gunneridae</taxon>
        <taxon>Pentapetalae</taxon>
        <taxon>asterids</taxon>
        <taxon>Ericales</taxon>
        <taxon>Ericaceae</taxon>
        <taxon>Ericoideae</taxon>
        <taxon>Rhodoreae</taxon>
        <taxon>Rhododendron</taxon>
    </lineage>
</organism>
<evidence type="ECO:0000313" key="2">
    <source>
        <dbReference type="Proteomes" id="UP000823749"/>
    </source>
</evidence>